<accession>A0ABP9KV59</accession>
<sequence>MLILCGVALPAVLIIACALVLAGYRYGLRFEIRRRTPVPGLPSLPALPPQRTSGPHREYVELSAAERAAFAGLMRRLSDG</sequence>
<gene>
    <name evidence="1" type="ORF">GCM10023336_48270</name>
</gene>
<keyword evidence="2" id="KW-1185">Reference proteome</keyword>
<protein>
    <submittedName>
        <fullName evidence="1">Uncharacterized protein</fullName>
    </submittedName>
</protein>
<comment type="caution">
    <text evidence="1">The sequence shown here is derived from an EMBL/GenBank/DDBJ whole genome shotgun (WGS) entry which is preliminary data.</text>
</comment>
<evidence type="ECO:0000313" key="1">
    <source>
        <dbReference type="EMBL" id="GAA5066514.1"/>
    </source>
</evidence>
<evidence type="ECO:0000313" key="2">
    <source>
        <dbReference type="Proteomes" id="UP001500124"/>
    </source>
</evidence>
<reference evidence="2" key="1">
    <citation type="journal article" date="2019" name="Int. J. Syst. Evol. Microbiol.">
        <title>The Global Catalogue of Microorganisms (GCM) 10K type strain sequencing project: providing services to taxonomists for standard genome sequencing and annotation.</title>
        <authorList>
            <consortium name="The Broad Institute Genomics Platform"/>
            <consortium name="The Broad Institute Genome Sequencing Center for Infectious Disease"/>
            <person name="Wu L."/>
            <person name="Ma J."/>
        </authorList>
    </citation>
    <scope>NUCLEOTIDE SEQUENCE [LARGE SCALE GENOMIC DNA]</scope>
    <source>
        <strain evidence="2">JCM 18410</strain>
    </source>
</reference>
<dbReference type="Proteomes" id="UP001500124">
    <property type="component" value="Unassembled WGS sequence"/>
</dbReference>
<proteinExistence type="predicted"/>
<organism evidence="1 2">
    <name type="scientific">Streptomyces similanensis</name>
    <dbReference type="NCBI Taxonomy" id="1274988"/>
    <lineage>
        <taxon>Bacteria</taxon>
        <taxon>Bacillati</taxon>
        <taxon>Actinomycetota</taxon>
        <taxon>Actinomycetes</taxon>
        <taxon>Kitasatosporales</taxon>
        <taxon>Streptomycetaceae</taxon>
        <taxon>Streptomyces</taxon>
    </lineage>
</organism>
<dbReference type="EMBL" id="BAABKC010000073">
    <property type="protein sequence ID" value="GAA5066514.1"/>
    <property type="molecule type" value="Genomic_DNA"/>
</dbReference>
<name>A0ABP9KV59_9ACTN</name>